<dbReference type="EMBL" id="AP028679">
    <property type="protein sequence ID" value="BEQ15687.1"/>
    <property type="molecule type" value="Genomic_DNA"/>
</dbReference>
<evidence type="ECO:0000256" key="8">
    <source>
        <dbReference type="ARBA" id="ARBA00022840"/>
    </source>
</evidence>
<dbReference type="GO" id="GO:0003677">
    <property type="term" value="F:DNA binding"/>
    <property type="evidence" value="ECO:0007669"/>
    <property type="project" value="UniProtKB-KW"/>
</dbReference>
<dbReference type="AlphaFoldDB" id="A0AAU9F441"/>
<evidence type="ECO:0000256" key="12">
    <source>
        <dbReference type="ARBA" id="ARBA00023306"/>
    </source>
</evidence>
<feature type="domain" description="FtsK" evidence="17">
    <location>
        <begin position="449"/>
        <end position="654"/>
    </location>
</feature>
<dbReference type="CDD" id="cd01127">
    <property type="entry name" value="TrwB_TraG_TraD_VirD4"/>
    <property type="match status" value="1"/>
</dbReference>
<dbReference type="SUPFAM" id="SSF52540">
    <property type="entry name" value="P-loop containing nucleoside triphosphate hydrolases"/>
    <property type="match status" value="1"/>
</dbReference>
<keyword evidence="10" id="KW-0238">DNA-binding</keyword>
<keyword evidence="11 16" id="KW-0472">Membrane</keyword>
<keyword evidence="3" id="KW-1003">Cell membrane</keyword>
<evidence type="ECO:0000256" key="16">
    <source>
        <dbReference type="SAM" id="Phobius"/>
    </source>
</evidence>
<dbReference type="InterPro" id="IPR036388">
    <property type="entry name" value="WH-like_DNA-bd_sf"/>
</dbReference>
<dbReference type="InterPro" id="IPR041027">
    <property type="entry name" value="FtsK_alpha"/>
</dbReference>
<dbReference type="InterPro" id="IPR002543">
    <property type="entry name" value="FtsK_dom"/>
</dbReference>
<feature type="transmembrane region" description="Helical" evidence="16">
    <location>
        <begin position="182"/>
        <end position="204"/>
    </location>
</feature>
<evidence type="ECO:0000259" key="17">
    <source>
        <dbReference type="PROSITE" id="PS50901"/>
    </source>
</evidence>
<feature type="transmembrane region" description="Helical" evidence="16">
    <location>
        <begin position="133"/>
        <end position="155"/>
    </location>
</feature>
<keyword evidence="5 16" id="KW-0812">Transmembrane</keyword>
<dbReference type="PANTHER" id="PTHR22683">
    <property type="entry name" value="SPORULATION PROTEIN RELATED"/>
    <property type="match status" value="1"/>
</dbReference>
<comment type="subcellular location">
    <subcellularLocation>
        <location evidence="1">Cell membrane</location>
        <topology evidence="1">Multi-pass membrane protein</topology>
    </subcellularLocation>
</comment>
<dbReference type="Pfam" id="PF09397">
    <property type="entry name" value="FtsK_gamma"/>
    <property type="match status" value="1"/>
</dbReference>
<feature type="transmembrane region" description="Helical" evidence="16">
    <location>
        <begin position="96"/>
        <end position="121"/>
    </location>
</feature>
<dbReference type="Gene3D" id="3.30.980.40">
    <property type="match status" value="1"/>
</dbReference>
<feature type="region of interest" description="Disordered" evidence="15">
    <location>
        <begin position="1"/>
        <end position="33"/>
    </location>
</feature>
<dbReference type="InterPro" id="IPR036390">
    <property type="entry name" value="WH_DNA-bd_sf"/>
</dbReference>
<dbReference type="SMART" id="SM00843">
    <property type="entry name" value="Ftsk_gamma"/>
    <property type="match status" value="1"/>
</dbReference>
<comment type="subunit">
    <text evidence="13">Homohexamer. Forms a ring that surrounds DNA.</text>
</comment>
<dbReference type="Gene3D" id="3.40.50.300">
    <property type="entry name" value="P-loop containing nucleotide triphosphate hydrolases"/>
    <property type="match status" value="1"/>
</dbReference>
<evidence type="ECO:0000256" key="7">
    <source>
        <dbReference type="ARBA" id="ARBA00022829"/>
    </source>
</evidence>
<dbReference type="Pfam" id="PF17854">
    <property type="entry name" value="FtsK_alpha"/>
    <property type="match status" value="1"/>
</dbReference>
<dbReference type="InterPro" id="IPR018541">
    <property type="entry name" value="Ftsk_gamma"/>
</dbReference>
<evidence type="ECO:0000256" key="3">
    <source>
        <dbReference type="ARBA" id="ARBA00022475"/>
    </source>
</evidence>
<protein>
    <recommendedName>
        <fullName evidence="17">FtsK domain-containing protein</fullName>
    </recommendedName>
</protein>
<evidence type="ECO:0000256" key="11">
    <source>
        <dbReference type="ARBA" id="ARBA00023136"/>
    </source>
</evidence>
<evidence type="ECO:0000256" key="15">
    <source>
        <dbReference type="SAM" id="MobiDB-lite"/>
    </source>
</evidence>
<evidence type="ECO:0000313" key="18">
    <source>
        <dbReference type="EMBL" id="BEQ15687.1"/>
    </source>
</evidence>
<keyword evidence="8 14" id="KW-0067">ATP-binding</keyword>
<keyword evidence="4" id="KW-0132">Cell division</keyword>
<evidence type="ECO:0000256" key="5">
    <source>
        <dbReference type="ARBA" id="ARBA00022692"/>
    </source>
</evidence>
<dbReference type="InterPro" id="IPR050206">
    <property type="entry name" value="FtsK/SpoIIIE/SftA"/>
</dbReference>
<gene>
    <name evidence="18" type="ORF">FAK_27530</name>
</gene>
<dbReference type="Gene3D" id="1.10.10.10">
    <property type="entry name" value="Winged helix-like DNA-binding domain superfamily/Winged helix DNA-binding domain"/>
    <property type="match status" value="1"/>
</dbReference>
<organism evidence="18 19">
    <name type="scientific">Desulfoferula mesophila</name>
    <dbReference type="NCBI Taxonomy" id="3058419"/>
    <lineage>
        <taxon>Bacteria</taxon>
        <taxon>Pseudomonadati</taxon>
        <taxon>Thermodesulfobacteriota</taxon>
        <taxon>Desulfarculia</taxon>
        <taxon>Desulfarculales</taxon>
        <taxon>Desulfarculaceae</taxon>
        <taxon>Desulfoferula</taxon>
    </lineage>
</organism>
<feature type="compositionally biased region" description="Basic residues" evidence="15">
    <location>
        <begin position="1"/>
        <end position="32"/>
    </location>
</feature>
<keyword evidence="12" id="KW-0131">Cell cycle</keyword>
<feature type="compositionally biased region" description="Low complexity" evidence="15">
    <location>
        <begin position="295"/>
        <end position="305"/>
    </location>
</feature>
<dbReference type="GO" id="GO:0005524">
    <property type="term" value="F:ATP binding"/>
    <property type="evidence" value="ECO:0007669"/>
    <property type="project" value="UniProtKB-UniRule"/>
</dbReference>
<evidence type="ECO:0000256" key="10">
    <source>
        <dbReference type="ARBA" id="ARBA00023125"/>
    </source>
</evidence>
<evidence type="ECO:0000256" key="2">
    <source>
        <dbReference type="ARBA" id="ARBA00006474"/>
    </source>
</evidence>
<feature type="compositionally biased region" description="Pro residues" evidence="15">
    <location>
        <begin position="258"/>
        <end position="278"/>
    </location>
</feature>
<proteinExistence type="inferred from homology"/>
<dbReference type="Pfam" id="PF13491">
    <property type="entry name" value="FtsK_4TM"/>
    <property type="match status" value="1"/>
</dbReference>
<dbReference type="InterPro" id="IPR025199">
    <property type="entry name" value="FtsK_4TM"/>
</dbReference>
<dbReference type="Pfam" id="PF01580">
    <property type="entry name" value="FtsK_SpoIIIE"/>
    <property type="match status" value="1"/>
</dbReference>
<dbReference type="GO" id="GO:0051301">
    <property type="term" value="P:cell division"/>
    <property type="evidence" value="ECO:0007669"/>
    <property type="project" value="UniProtKB-KW"/>
</dbReference>
<evidence type="ECO:0000256" key="9">
    <source>
        <dbReference type="ARBA" id="ARBA00022989"/>
    </source>
</evidence>
<dbReference type="GO" id="GO:0007059">
    <property type="term" value="P:chromosome segregation"/>
    <property type="evidence" value="ECO:0007669"/>
    <property type="project" value="UniProtKB-KW"/>
</dbReference>
<keyword evidence="6 14" id="KW-0547">Nucleotide-binding</keyword>
<dbReference type="SUPFAM" id="SSF46785">
    <property type="entry name" value="Winged helix' DNA-binding domain"/>
    <property type="match status" value="1"/>
</dbReference>
<evidence type="ECO:0000313" key="19">
    <source>
        <dbReference type="Proteomes" id="UP001366166"/>
    </source>
</evidence>
<dbReference type="SMART" id="SM00382">
    <property type="entry name" value="AAA"/>
    <property type="match status" value="1"/>
</dbReference>
<keyword evidence="9 16" id="KW-1133">Transmembrane helix</keyword>
<dbReference type="InterPro" id="IPR027417">
    <property type="entry name" value="P-loop_NTPase"/>
</dbReference>
<feature type="binding site" evidence="14">
    <location>
        <begin position="466"/>
        <end position="473"/>
    </location>
    <ligand>
        <name>ATP</name>
        <dbReference type="ChEBI" id="CHEBI:30616"/>
    </ligand>
</feature>
<evidence type="ECO:0000256" key="13">
    <source>
        <dbReference type="ARBA" id="ARBA00025923"/>
    </source>
</evidence>
<sequence length="790" mass="83501">MSAKRPQKKTKPPKARAPKPRKAKAPKPRRASKGLNDRALAALAQVGRTLGAALLVLVALGVGLALASYSAADPSPLNQAKGPAGNLLGAPGAALAGAAYGIFGLGAWWLVILPLPAAWLLWSGRAAGRTLPYWAAGLGLLVSSAAFLGAVRASVGLGGAPLPLGGGAGRAAALGLGQVGSWLAWGLPLLVVLASLGMLAWSLWPLLGPLWRASRVDGPLAQQAVSPLSLRPDEPGRTFAEPELEPEPRVDIIISRPEPAPEPVPEPVAPAEPDPDPVPAARNGGEGPVIKPRLAGGASASGVVAPTPKKGRFKLPDLDLLDPGPGPAPPEQAEALRATSKVLEEKLADFGVQGAVREVAPGPVVTRFEFKPAPGVKISKVAGLADDLAMVMRAKSIRIVAPIPGKAVIGIEIPNPTREMVALRELLSAQVYQKDNARLTVAVGKDILGHPVVTNLARMPHLLIAGATGAGKSVFINCLVLSILYRCTPEQVRILMVDPKRIELSAYSDIPHLLYPIITSPKEATAGLRWAVREMERRYELLAELGVKNIESFNRRLADRGPIAAPEGVDNNGREYLEPLPYILVFIDELADLMMVSSKEVEGLITRLAQMARAAGIHLILATQRPSVDVITGLIKANFPARISFKVASRVDSRTILDQQGAEHLLGRGDMLFVPPDTSGVSRLHGAFVSEEEIDRVTAFWKGQAPPEYDDSVVAATEEGNGGEGGAADDELYPEAVALVRESGQASISYVQRRLKVGYNRAANLIEQMERDGIVGPSEGSKPRQVLMRD</sequence>
<keyword evidence="19" id="KW-1185">Reference proteome</keyword>
<dbReference type="GO" id="GO:0005886">
    <property type="term" value="C:plasma membrane"/>
    <property type="evidence" value="ECO:0007669"/>
    <property type="project" value="UniProtKB-SubCell"/>
</dbReference>
<evidence type="ECO:0000256" key="14">
    <source>
        <dbReference type="PROSITE-ProRule" id="PRU00289"/>
    </source>
</evidence>
<accession>A0AAU9F441</accession>
<evidence type="ECO:0000256" key="6">
    <source>
        <dbReference type="ARBA" id="ARBA00022741"/>
    </source>
</evidence>
<dbReference type="InterPro" id="IPR003593">
    <property type="entry name" value="AAA+_ATPase"/>
</dbReference>
<comment type="similarity">
    <text evidence="2">Belongs to the FtsK/SpoIIIE/SftA family.</text>
</comment>
<evidence type="ECO:0000256" key="1">
    <source>
        <dbReference type="ARBA" id="ARBA00004651"/>
    </source>
</evidence>
<dbReference type="RefSeq" id="WP_338600435.1">
    <property type="nucleotide sequence ID" value="NZ_AP028679.1"/>
</dbReference>
<feature type="region of interest" description="Disordered" evidence="15">
    <location>
        <begin position="227"/>
        <end position="317"/>
    </location>
</feature>
<evidence type="ECO:0000256" key="4">
    <source>
        <dbReference type="ARBA" id="ARBA00022618"/>
    </source>
</evidence>
<keyword evidence="7" id="KW-0159">Chromosome partition</keyword>
<dbReference type="PROSITE" id="PS50901">
    <property type="entry name" value="FTSK"/>
    <property type="match status" value="1"/>
</dbReference>
<dbReference type="Proteomes" id="UP001366166">
    <property type="component" value="Chromosome"/>
</dbReference>
<reference evidence="19" key="1">
    <citation type="journal article" date="2023" name="Arch. Microbiol.">
        <title>Desulfoferula mesophilus gen. nov. sp. nov., a mesophilic sulfate-reducing bacterium isolated from a brackish lake sediment.</title>
        <authorList>
            <person name="Watanabe T."/>
            <person name="Yabe T."/>
            <person name="Tsuji J.M."/>
            <person name="Fukui M."/>
        </authorList>
    </citation>
    <scope>NUCLEOTIDE SEQUENCE [LARGE SCALE GENOMIC DNA]</scope>
    <source>
        <strain evidence="19">12FAK</strain>
    </source>
</reference>
<name>A0AAU9F441_9BACT</name>
<dbReference type="KEGG" id="dmp:FAK_27530"/>
<dbReference type="PANTHER" id="PTHR22683:SF41">
    <property type="entry name" value="DNA TRANSLOCASE FTSK"/>
    <property type="match status" value="1"/>
</dbReference>